<dbReference type="PANTHER" id="PTHR10424:SF81">
    <property type="entry name" value="ERVV2 PROTEIN"/>
    <property type="match status" value="1"/>
</dbReference>
<dbReference type="Gene3D" id="1.10.287.210">
    <property type="match status" value="1"/>
</dbReference>
<evidence type="ECO:0000256" key="2">
    <source>
        <dbReference type="ARBA" id="ARBA00004531"/>
    </source>
</evidence>
<keyword evidence="8" id="KW-1133">Transmembrane helix</keyword>
<gene>
    <name evidence="14" type="ORF">ILYODFUR_032751</name>
</gene>
<evidence type="ECO:0000256" key="8">
    <source>
        <dbReference type="ARBA" id="ARBA00022989"/>
    </source>
</evidence>
<evidence type="ECO:0008006" key="16">
    <source>
        <dbReference type="Google" id="ProtNLM"/>
    </source>
</evidence>
<dbReference type="PANTHER" id="PTHR10424">
    <property type="entry name" value="VIRAL ENVELOPE PROTEIN"/>
    <property type="match status" value="1"/>
</dbReference>
<evidence type="ECO:0000256" key="11">
    <source>
        <dbReference type="ARBA" id="ARBA00023157"/>
    </source>
</evidence>
<evidence type="ECO:0000256" key="4">
    <source>
        <dbReference type="ARBA" id="ARBA00022511"/>
    </source>
</evidence>
<keyword evidence="12" id="KW-0325">Glycoprotein</keyword>
<evidence type="ECO:0000256" key="13">
    <source>
        <dbReference type="ARBA" id="ARBA00023288"/>
    </source>
</evidence>
<comment type="caution">
    <text evidence="14">The sequence shown here is derived from an EMBL/GenBank/DDBJ whole genome shotgun (WGS) entry which is preliminary data.</text>
</comment>
<keyword evidence="13" id="KW-0449">Lipoprotein</keyword>
<reference evidence="14 15" key="1">
    <citation type="submission" date="2021-06" db="EMBL/GenBank/DDBJ databases">
        <authorList>
            <person name="Palmer J.M."/>
        </authorList>
    </citation>
    <scope>NUCLEOTIDE SEQUENCE [LARGE SCALE GENOMIC DNA]</scope>
    <source>
        <strain evidence="15">if_2019</strain>
        <tissue evidence="14">Muscle</tissue>
    </source>
</reference>
<evidence type="ECO:0000256" key="7">
    <source>
        <dbReference type="ARBA" id="ARBA00022870"/>
    </source>
</evidence>
<evidence type="ECO:0000256" key="10">
    <source>
        <dbReference type="ARBA" id="ARBA00023139"/>
    </source>
</evidence>
<keyword evidence="9" id="KW-0472">Membrane</keyword>
<evidence type="ECO:0000256" key="5">
    <source>
        <dbReference type="ARBA" id="ARBA00022581"/>
    </source>
</evidence>
<evidence type="ECO:0000256" key="9">
    <source>
        <dbReference type="ARBA" id="ARBA00023136"/>
    </source>
</evidence>
<proteinExistence type="predicted"/>
<keyword evidence="5" id="KW-0945">Host-virus interaction</keyword>
<keyword evidence="10" id="KW-0564">Palmitate</keyword>
<keyword evidence="15" id="KW-1185">Reference proteome</keyword>
<evidence type="ECO:0000256" key="3">
    <source>
        <dbReference type="ARBA" id="ARBA00004563"/>
    </source>
</evidence>
<dbReference type="Pfam" id="PF00429">
    <property type="entry name" value="TLV_coat"/>
    <property type="match status" value="1"/>
</dbReference>
<dbReference type="InterPro" id="IPR018154">
    <property type="entry name" value="TLV/ENV_coat_polyprotein"/>
</dbReference>
<dbReference type="Proteomes" id="UP001482620">
    <property type="component" value="Unassembled WGS sequence"/>
</dbReference>
<evidence type="ECO:0000256" key="12">
    <source>
        <dbReference type="ARBA" id="ARBA00023180"/>
    </source>
</evidence>
<keyword evidence="11" id="KW-1015">Disulfide bond</keyword>
<evidence type="ECO:0000313" key="14">
    <source>
        <dbReference type="EMBL" id="MEQ2234548.1"/>
    </source>
</evidence>
<keyword evidence="4" id="KW-1032">Host cell membrane</keyword>
<protein>
    <recommendedName>
        <fullName evidence="16">ERVV2 protein</fullName>
    </recommendedName>
</protein>
<keyword evidence="6" id="KW-0812">Transmembrane</keyword>
<sequence length="75" mass="8231">MVGSRKEYEIAALRTVVLQNRMVLDLLTASVGGVCTLLNETCCTYIPAETNGEDGHRVSQLNEIKRGMQQDVHPG</sequence>
<evidence type="ECO:0000256" key="6">
    <source>
        <dbReference type="ARBA" id="ARBA00022692"/>
    </source>
</evidence>
<keyword evidence="7" id="KW-1043">Host membrane</keyword>
<accession>A0ABV0TSG4</accession>
<dbReference type="EMBL" id="JAHRIQ010040156">
    <property type="protein sequence ID" value="MEQ2234548.1"/>
    <property type="molecule type" value="Genomic_DNA"/>
</dbReference>
<name>A0ABV0TSG4_9TELE</name>
<organism evidence="14 15">
    <name type="scientific">Ilyodon furcidens</name>
    <name type="common">goldbreast splitfin</name>
    <dbReference type="NCBI Taxonomy" id="33524"/>
    <lineage>
        <taxon>Eukaryota</taxon>
        <taxon>Metazoa</taxon>
        <taxon>Chordata</taxon>
        <taxon>Craniata</taxon>
        <taxon>Vertebrata</taxon>
        <taxon>Euteleostomi</taxon>
        <taxon>Actinopterygii</taxon>
        <taxon>Neopterygii</taxon>
        <taxon>Teleostei</taxon>
        <taxon>Neoteleostei</taxon>
        <taxon>Acanthomorphata</taxon>
        <taxon>Ovalentaria</taxon>
        <taxon>Atherinomorphae</taxon>
        <taxon>Cyprinodontiformes</taxon>
        <taxon>Goodeidae</taxon>
        <taxon>Ilyodon</taxon>
    </lineage>
</organism>
<comment type="subcellular location">
    <subcellularLocation>
        <location evidence="1">Host cell membrane</location>
        <topology evidence="1">Single-pass type I membrane protein</topology>
    </subcellularLocation>
    <subcellularLocation>
        <location evidence="2">Host endomembrane system</location>
        <topology evidence="2">Peripheral membrane protein</topology>
    </subcellularLocation>
    <subcellularLocation>
        <location evidence="3">Virion membrane</location>
        <topology evidence="3">Single-pass type I membrane protein</topology>
    </subcellularLocation>
</comment>
<evidence type="ECO:0000313" key="15">
    <source>
        <dbReference type="Proteomes" id="UP001482620"/>
    </source>
</evidence>
<evidence type="ECO:0000256" key="1">
    <source>
        <dbReference type="ARBA" id="ARBA00004402"/>
    </source>
</evidence>
<dbReference type="SUPFAM" id="SSF58069">
    <property type="entry name" value="Virus ectodomain"/>
    <property type="match status" value="1"/>
</dbReference>